<evidence type="ECO:0000259" key="2">
    <source>
        <dbReference type="Pfam" id="PF14226"/>
    </source>
</evidence>
<feature type="domain" description="Non-haem dioxygenase N-terminal" evidence="2">
    <location>
        <begin position="27"/>
        <end position="135"/>
    </location>
</feature>
<dbReference type="Proteomes" id="UP000076727">
    <property type="component" value="Unassembled WGS sequence"/>
</dbReference>
<dbReference type="InterPro" id="IPR050231">
    <property type="entry name" value="Iron_ascorbate_oxido_reductase"/>
</dbReference>
<evidence type="ECO:0000313" key="3">
    <source>
        <dbReference type="EMBL" id="KZT64236.1"/>
    </source>
</evidence>
<dbReference type="InterPro" id="IPR027443">
    <property type="entry name" value="IPNS-like_sf"/>
</dbReference>
<dbReference type="PRINTS" id="PR00682">
    <property type="entry name" value="IPNSYNTHASE"/>
</dbReference>
<evidence type="ECO:0000259" key="1">
    <source>
        <dbReference type="Pfam" id="PF03171"/>
    </source>
</evidence>
<dbReference type="PANTHER" id="PTHR47990">
    <property type="entry name" value="2-OXOGLUTARATE (2OG) AND FE(II)-DEPENDENT OXYGENASE SUPERFAMILY PROTEIN-RELATED"/>
    <property type="match status" value="1"/>
</dbReference>
<accession>A0A165LCG1</accession>
<dbReference type="Pfam" id="PF14226">
    <property type="entry name" value="DIOX_N"/>
    <property type="match status" value="1"/>
</dbReference>
<evidence type="ECO:0000313" key="4">
    <source>
        <dbReference type="Proteomes" id="UP000076727"/>
    </source>
</evidence>
<gene>
    <name evidence="3" type="ORF">DAEQUDRAFT_732907</name>
</gene>
<sequence>MPGTVIPSAPRWVPAPPTKADLDYADLPIIDFAKLSSPGGNAILAKEVHDAMTTSGLLYVINHGHTQAQTDRMFDIADVPFSQVSDQEKKAYECNVKELGTYQGYKLRQYWHVDAGVRDQIENYNITRDVTKKQHPETLRPFLPEIQEFIRFCHFGILHPLLRLLAIQLELPENAFVNQFNLDAEGDTWFRSMKYYPRSADDEERTKNVWLKGHTDYVGVTILWSQPVAALQVMSPDGKWRWVKHIDNAVVVNAGDAMEYLSGGYYKATIHRVVQPPEDQRGYPRLGLYYFTMPDDDVLLVPHTESPVLQRQGIKRCFENTDAPTMGQWRVERASRIGQTQLEKRSDGHEQEMINGVLVRYYN</sequence>
<dbReference type="EMBL" id="KV429136">
    <property type="protein sequence ID" value="KZT64236.1"/>
    <property type="molecule type" value="Genomic_DNA"/>
</dbReference>
<organism evidence="3 4">
    <name type="scientific">Daedalea quercina L-15889</name>
    <dbReference type="NCBI Taxonomy" id="1314783"/>
    <lineage>
        <taxon>Eukaryota</taxon>
        <taxon>Fungi</taxon>
        <taxon>Dikarya</taxon>
        <taxon>Basidiomycota</taxon>
        <taxon>Agaricomycotina</taxon>
        <taxon>Agaricomycetes</taxon>
        <taxon>Polyporales</taxon>
        <taxon>Fomitopsis</taxon>
    </lineage>
</organism>
<protein>
    <submittedName>
        <fullName evidence="3">Clavaminate synthase-like protein</fullName>
    </submittedName>
</protein>
<dbReference type="OrthoDB" id="406156at2759"/>
<dbReference type="Gene3D" id="2.60.120.330">
    <property type="entry name" value="B-lactam Antibiotic, Isopenicillin N Synthase, Chain"/>
    <property type="match status" value="1"/>
</dbReference>
<feature type="domain" description="Isopenicillin N synthase-like Fe(2+) 2OG dioxygenase" evidence="1">
    <location>
        <begin position="193"/>
        <end position="290"/>
    </location>
</feature>
<dbReference type="AlphaFoldDB" id="A0A165LCG1"/>
<keyword evidence="4" id="KW-1185">Reference proteome</keyword>
<proteinExistence type="predicted"/>
<dbReference type="SUPFAM" id="SSF51197">
    <property type="entry name" value="Clavaminate synthase-like"/>
    <property type="match status" value="1"/>
</dbReference>
<dbReference type="InterPro" id="IPR026992">
    <property type="entry name" value="DIOX_N"/>
</dbReference>
<dbReference type="STRING" id="1314783.A0A165LCG1"/>
<reference evidence="3 4" key="1">
    <citation type="journal article" date="2016" name="Mol. Biol. Evol.">
        <title>Comparative Genomics of Early-Diverging Mushroom-Forming Fungi Provides Insights into the Origins of Lignocellulose Decay Capabilities.</title>
        <authorList>
            <person name="Nagy L.G."/>
            <person name="Riley R."/>
            <person name="Tritt A."/>
            <person name="Adam C."/>
            <person name="Daum C."/>
            <person name="Floudas D."/>
            <person name="Sun H."/>
            <person name="Yadav J.S."/>
            <person name="Pangilinan J."/>
            <person name="Larsson K.H."/>
            <person name="Matsuura K."/>
            <person name="Barry K."/>
            <person name="Labutti K."/>
            <person name="Kuo R."/>
            <person name="Ohm R.A."/>
            <person name="Bhattacharya S.S."/>
            <person name="Shirouzu T."/>
            <person name="Yoshinaga Y."/>
            <person name="Martin F.M."/>
            <person name="Grigoriev I.V."/>
            <person name="Hibbett D.S."/>
        </authorList>
    </citation>
    <scope>NUCLEOTIDE SEQUENCE [LARGE SCALE GENOMIC DNA]</scope>
    <source>
        <strain evidence="3 4">L-15889</strain>
    </source>
</reference>
<dbReference type="Pfam" id="PF03171">
    <property type="entry name" value="2OG-FeII_Oxy"/>
    <property type="match status" value="1"/>
</dbReference>
<dbReference type="InterPro" id="IPR044861">
    <property type="entry name" value="IPNS-like_FE2OG_OXY"/>
</dbReference>
<name>A0A165LCG1_9APHY</name>